<dbReference type="KEGG" id="mbq:K668_00995"/>
<keyword evidence="1" id="KW-0540">Nuclease</keyword>
<dbReference type="EMBL" id="CP005933">
    <property type="protein sequence ID" value="AIA33787.1"/>
    <property type="molecule type" value="Genomic_DNA"/>
</dbReference>
<name>A0A059Y851_MYCBV</name>
<dbReference type="PATRIC" id="fig|1316930.3.peg.208"/>
<feature type="chain" id="PRO_5001581925" evidence="3">
    <location>
        <begin position="25"/>
        <end position="314"/>
    </location>
</feature>
<dbReference type="PANTHER" id="PTHR33607">
    <property type="entry name" value="ENDONUCLEASE-1"/>
    <property type="match status" value="1"/>
</dbReference>
<dbReference type="PANTHER" id="PTHR33607:SF2">
    <property type="entry name" value="ENDONUCLEASE-1"/>
    <property type="match status" value="1"/>
</dbReference>
<evidence type="ECO:0000256" key="2">
    <source>
        <dbReference type="ARBA" id="ARBA00022801"/>
    </source>
</evidence>
<dbReference type="PROSITE" id="PS51257">
    <property type="entry name" value="PROKAR_LIPOPROTEIN"/>
    <property type="match status" value="1"/>
</dbReference>
<protein>
    <submittedName>
        <fullName evidence="4">Endonuclease I</fullName>
    </submittedName>
</protein>
<accession>A0A059Y851</accession>
<dbReference type="InterPro" id="IPR044925">
    <property type="entry name" value="His-Me_finger_sf"/>
</dbReference>
<dbReference type="AlphaFoldDB" id="A0A059Y851"/>
<dbReference type="SMR" id="A0A059Y851"/>
<evidence type="ECO:0000313" key="4">
    <source>
        <dbReference type="EMBL" id="AIA33787.1"/>
    </source>
</evidence>
<reference evidence="4 5" key="1">
    <citation type="submission" date="2013-04" db="EMBL/GenBank/DDBJ databases">
        <authorList>
            <person name="Lin L."/>
            <person name="Zeng Z."/>
            <person name="Xie J."/>
            <person name="Luo L."/>
            <person name="Yang Z."/>
            <person name="Liang W."/>
            <person name="Lin H."/>
            <person name="Dong C."/>
            <person name="Sun Y."/>
        </authorList>
    </citation>
    <scope>NUCLEOTIDE SEQUENCE [LARGE SCALE GENOMIC DNA]</scope>
    <source>
        <strain evidence="4 5">CQ-W70</strain>
    </source>
</reference>
<proteinExistence type="predicted"/>
<organism evidence="4 5">
    <name type="scientific">Mycoplasmopsis bovis CQ-W70</name>
    <dbReference type="NCBI Taxonomy" id="1316930"/>
    <lineage>
        <taxon>Bacteria</taxon>
        <taxon>Bacillati</taxon>
        <taxon>Mycoplasmatota</taxon>
        <taxon>Mycoplasmoidales</taxon>
        <taxon>Metamycoplasmataceae</taxon>
        <taxon>Mycoplasmopsis</taxon>
    </lineage>
</organism>
<evidence type="ECO:0000256" key="1">
    <source>
        <dbReference type="ARBA" id="ARBA00022722"/>
    </source>
</evidence>
<evidence type="ECO:0000256" key="3">
    <source>
        <dbReference type="SAM" id="SignalP"/>
    </source>
</evidence>
<dbReference type="RefSeq" id="WP_013954646.1">
    <property type="nucleotide sequence ID" value="NZ_CP005933.1"/>
</dbReference>
<feature type="signal peptide" evidence="3">
    <location>
        <begin position="1"/>
        <end position="24"/>
    </location>
</feature>
<dbReference type="Pfam" id="PF04231">
    <property type="entry name" value="Endonuclease_1"/>
    <property type="match status" value="1"/>
</dbReference>
<sequence>MMNSKMIKHKFLVSLGLISAPVLSLTVLSSTGCNNKNSTTDDNYLIPEKSFYEKSNYYDSLEGLNGNKLYSELIKIQHNHLSGIKSYRYLKTIYKDAFKDLYYEKDGSLLDIYSENPIGKDPYNYSFNDSGSSAKSEGLGFNREHLVPQSWFKREKLARQDAHHVWPADILVNNKRDNYPFGKVTNAIFTSKNGTKIDSYLAEPIDEFKGDIARAHLYFAITHASRYKMHNKGNEVFKFFDNKPLVNKYFDTYTKWAKKDQINLFDIVRNNEIAKHQNGLRNPFSDYPELIDLIINPGNKVFVNKGILKSNIAV</sequence>
<evidence type="ECO:0000313" key="5">
    <source>
        <dbReference type="Proteomes" id="UP000027182"/>
    </source>
</evidence>
<dbReference type="Proteomes" id="UP000027182">
    <property type="component" value="Chromosome"/>
</dbReference>
<dbReference type="InterPro" id="IPR007346">
    <property type="entry name" value="Endonuclease-I"/>
</dbReference>
<keyword evidence="3" id="KW-0732">Signal</keyword>
<dbReference type="GO" id="GO:0004519">
    <property type="term" value="F:endonuclease activity"/>
    <property type="evidence" value="ECO:0007669"/>
    <property type="project" value="UniProtKB-KW"/>
</dbReference>
<dbReference type="HOGENOM" id="CLU_066209_1_0_14"/>
<gene>
    <name evidence="4" type="ORF">K668_00995</name>
</gene>
<keyword evidence="2" id="KW-0378">Hydrolase</keyword>
<dbReference type="GO" id="GO:0016787">
    <property type="term" value="F:hydrolase activity"/>
    <property type="evidence" value="ECO:0007669"/>
    <property type="project" value="UniProtKB-KW"/>
</dbReference>
<keyword evidence="4" id="KW-0255">Endonuclease</keyword>
<dbReference type="SUPFAM" id="SSF54060">
    <property type="entry name" value="His-Me finger endonucleases"/>
    <property type="match status" value="1"/>
</dbReference>